<organism evidence="1 2">
    <name type="scientific">Segatella copri DSM 18205</name>
    <dbReference type="NCBI Taxonomy" id="537011"/>
    <lineage>
        <taxon>Bacteria</taxon>
        <taxon>Pseudomonadati</taxon>
        <taxon>Bacteroidota</taxon>
        <taxon>Bacteroidia</taxon>
        <taxon>Bacteroidales</taxon>
        <taxon>Prevotellaceae</taxon>
        <taxon>Segatella</taxon>
    </lineage>
</organism>
<dbReference type="EMBL" id="ACBX02000016">
    <property type="protein sequence ID" value="EFB35292.1"/>
    <property type="molecule type" value="Genomic_DNA"/>
</dbReference>
<comment type="caution">
    <text evidence="1">The sequence shown here is derived from an EMBL/GenBank/DDBJ whole genome shotgun (WGS) entry which is preliminary data.</text>
</comment>
<dbReference type="STRING" id="537011.PREVCOP_05430"/>
<dbReference type="HOGENOM" id="CLU_3294220_0_0_10"/>
<accession>D1PDY6</accession>
<protein>
    <submittedName>
        <fullName evidence="1">Uncharacterized protein</fullName>
    </submittedName>
</protein>
<dbReference type="AlphaFoldDB" id="D1PDY6"/>
<sequence length="40" mass="4905">MLKLILCIGAKVLNIIKYHKYFWIFFCSLDSFSYLCRKRE</sequence>
<reference evidence="1" key="1">
    <citation type="submission" date="2009-11" db="EMBL/GenBank/DDBJ databases">
        <authorList>
            <person name="Weinstock G."/>
            <person name="Sodergren E."/>
            <person name="Clifton S."/>
            <person name="Fulton L."/>
            <person name="Fulton B."/>
            <person name="Courtney L."/>
            <person name="Fronick C."/>
            <person name="Harrison M."/>
            <person name="Strong C."/>
            <person name="Farmer C."/>
            <person name="Delahaunty K."/>
            <person name="Markovic C."/>
            <person name="Hall O."/>
            <person name="Minx P."/>
            <person name="Tomlinson C."/>
            <person name="Mitreva M."/>
            <person name="Nelson J."/>
            <person name="Hou S."/>
            <person name="Wollam A."/>
            <person name="Pepin K.H."/>
            <person name="Johnson M."/>
            <person name="Bhonagiri V."/>
            <person name="Nash W.E."/>
            <person name="Warren W."/>
            <person name="Chinwalla A."/>
            <person name="Mardis E.R."/>
            <person name="Wilson R.K."/>
        </authorList>
    </citation>
    <scope>NUCLEOTIDE SEQUENCE [LARGE SCALE GENOMIC DNA]</scope>
    <source>
        <strain evidence="1">DSM 18205</strain>
    </source>
</reference>
<gene>
    <name evidence="1" type="ORF">PREVCOP_05430</name>
</gene>
<keyword evidence="2" id="KW-1185">Reference proteome</keyword>
<name>D1PDY6_9BACT</name>
<evidence type="ECO:0000313" key="1">
    <source>
        <dbReference type="EMBL" id="EFB35292.1"/>
    </source>
</evidence>
<evidence type="ECO:0000313" key="2">
    <source>
        <dbReference type="Proteomes" id="UP000004477"/>
    </source>
</evidence>
<dbReference type="Proteomes" id="UP000004477">
    <property type="component" value="Unassembled WGS sequence"/>
</dbReference>
<dbReference type="PaxDb" id="537011-PREVCOP_05430"/>
<proteinExistence type="predicted"/>